<evidence type="ECO:0000256" key="5">
    <source>
        <dbReference type="ARBA" id="ARBA00023136"/>
    </source>
</evidence>
<evidence type="ECO:0000313" key="7">
    <source>
        <dbReference type="EMBL" id="MBI5248230.1"/>
    </source>
</evidence>
<dbReference type="AlphaFoldDB" id="A0A9D6V036"/>
<name>A0A9D6V036_9BACT</name>
<organism evidence="7 8">
    <name type="scientific">Desulfomonile tiedjei</name>
    <dbReference type="NCBI Taxonomy" id="2358"/>
    <lineage>
        <taxon>Bacteria</taxon>
        <taxon>Pseudomonadati</taxon>
        <taxon>Thermodesulfobacteriota</taxon>
        <taxon>Desulfomonilia</taxon>
        <taxon>Desulfomonilales</taxon>
        <taxon>Desulfomonilaceae</taxon>
        <taxon>Desulfomonile</taxon>
    </lineage>
</organism>
<feature type="transmembrane region" description="Helical" evidence="6">
    <location>
        <begin position="12"/>
        <end position="36"/>
    </location>
</feature>
<dbReference type="Proteomes" id="UP000807825">
    <property type="component" value="Unassembled WGS sequence"/>
</dbReference>
<evidence type="ECO:0000256" key="6">
    <source>
        <dbReference type="SAM" id="Phobius"/>
    </source>
</evidence>
<evidence type="ECO:0000256" key="4">
    <source>
        <dbReference type="ARBA" id="ARBA00022989"/>
    </source>
</evidence>
<protein>
    <submittedName>
        <fullName evidence="7">Flippase</fullName>
    </submittedName>
</protein>
<feature type="transmembrane region" description="Helical" evidence="6">
    <location>
        <begin position="440"/>
        <end position="460"/>
    </location>
</feature>
<dbReference type="CDD" id="cd13128">
    <property type="entry name" value="MATE_Wzx_like"/>
    <property type="match status" value="1"/>
</dbReference>
<keyword evidence="2" id="KW-1003">Cell membrane</keyword>
<dbReference type="PANTHER" id="PTHR30250">
    <property type="entry name" value="PST FAMILY PREDICTED COLANIC ACID TRANSPORTER"/>
    <property type="match status" value="1"/>
</dbReference>
<feature type="transmembrane region" description="Helical" evidence="6">
    <location>
        <begin position="144"/>
        <end position="166"/>
    </location>
</feature>
<evidence type="ECO:0000256" key="1">
    <source>
        <dbReference type="ARBA" id="ARBA00004651"/>
    </source>
</evidence>
<reference evidence="7" key="1">
    <citation type="submission" date="2020-07" db="EMBL/GenBank/DDBJ databases">
        <title>Huge and variable diversity of episymbiotic CPR bacteria and DPANN archaea in groundwater ecosystems.</title>
        <authorList>
            <person name="He C.Y."/>
            <person name="Keren R."/>
            <person name="Whittaker M."/>
            <person name="Farag I.F."/>
            <person name="Doudna J."/>
            <person name="Cate J.H.D."/>
            <person name="Banfield J.F."/>
        </authorList>
    </citation>
    <scope>NUCLEOTIDE SEQUENCE</scope>
    <source>
        <strain evidence="7">NC_groundwater_1664_Pr3_B-0.1um_52_9</strain>
    </source>
</reference>
<feature type="transmembrane region" description="Helical" evidence="6">
    <location>
        <begin position="330"/>
        <end position="352"/>
    </location>
</feature>
<feature type="transmembrane region" description="Helical" evidence="6">
    <location>
        <begin position="172"/>
        <end position="195"/>
    </location>
</feature>
<feature type="transmembrane region" description="Helical" evidence="6">
    <location>
        <begin position="79"/>
        <end position="106"/>
    </location>
</feature>
<evidence type="ECO:0000313" key="8">
    <source>
        <dbReference type="Proteomes" id="UP000807825"/>
    </source>
</evidence>
<evidence type="ECO:0000256" key="2">
    <source>
        <dbReference type="ARBA" id="ARBA00022475"/>
    </source>
</evidence>
<feature type="transmembrane region" description="Helical" evidence="6">
    <location>
        <begin position="292"/>
        <end position="310"/>
    </location>
</feature>
<feature type="transmembrane region" description="Helical" evidence="6">
    <location>
        <begin position="416"/>
        <end position="434"/>
    </location>
</feature>
<feature type="transmembrane region" description="Helical" evidence="6">
    <location>
        <begin position="112"/>
        <end position="132"/>
    </location>
</feature>
<comment type="caution">
    <text evidence="7">The sequence shown here is derived from an EMBL/GenBank/DDBJ whole genome shotgun (WGS) entry which is preliminary data.</text>
</comment>
<sequence length="476" mass="52330">MESRTSILKNTVALAIPNILNPLISFALILVISRYLGVEGLGQYSLVFSYFGLFATLAALGLADLVVRESAKRPQDTHLLLANAGLFGTFSSLAALIGMDLLVWAMGYDEELVHASFVCSLALVASTAVSYLEAIFRSREKSEYVALCFLIENVVRVALCVGLLLWNFGIVALFAAVSLSRLFGLAVMMLFYVRIFGRPLLRYDREIWGMLYSQSAIFASIAIFSTIHVSIDQILLSKLKSVESVGIYSAADRLLTICKTVPVAFASALLPVLTRAFVTGKGEFRDLLTKSLGYLLVAILPMVVGTFILADRFIDLIYGQKFAQAAPVLQLHILSLVPFSMVFVLAQALIATENQAVDLKINIAAAIINVVLNFAFIPSLAEIGAVLATLLTIIIFNQLQNLYIKRHLLDISFIRLYFRPLAASLGMGLVTYILREWNIFLNIAISATVYVVMVVAVKALSTEEIRWLTGSMFKPR</sequence>
<feature type="transmembrane region" description="Helical" evidence="6">
    <location>
        <begin position="261"/>
        <end position="280"/>
    </location>
</feature>
<dbReference type="Pfam" id="PF01943">
    <property type="entry name" value="Polysacc_synt"/>
    <property type="match status" value="1"/>
</dbReference>
<keyword evidence="4 6" id="KW-1133">Transmembrane helix</keyword>
<dbReference type="GO" id="GO:0005886">
    <property type="term" value="C:plasma membrane"/>
    <property type="evidence" value="ECO:0007669"/>
    <property type="project" value="UniProtKB-SubCell"/>
</dbReference>
<keyword evidence="5 6" id="KW-0472">Membrane</keyword>
<comment type="subcellular location">
    <subcellularLocation>
        <location evidence="1">Cell membrane</location>
        <topology evidence="1">Multi-pass membrane protein</topology>
    </subcellularLocation>
</comment>
<dbReference type="InterPro" id="IPR002797">
    <property type="entry name" value="Polysacc_synth"/>
</dbReference>
<feature type="transmembrane region" description="Helical" evidence="6">
    <location>
        <begin position="359"/>
        <end position="377"/>
    </location>
</feature>
<dbReference type="PANTHER" id="PTHR30250:SF11">
    <property type="entry name" value="O-ANTIGEN TRANSPORTER-RELATED"/>
    <property type="match status" value="1"/>
</dbReference>
<feature type="transmembrane region" description="Helical" evidence="6">
    <location>
        <begin position="207"/>
        <end position="231"/>
    </location>
</feature>
<gene>
    <name evidence="7" type="ORF">HY912_01935</name>
</gene>
<dbReference type="InterPro" id="IPR050833">
    <property type="entry name" value="Poly_Biosynth_Transport"/>
</dbReference>
<keyword evidence="3 6" id="KW-0812">Transmembrane</keyword>
<proteinExistence type="predicted"/>
<accession>A0A9D6V036</accession>
<feature type="transmembrane region" description="Helical" evidence="6">
    <location>
        <begin position="48"/>
        <end position="67"/>
    </location>
</feature>
<dbReference type="EMBL" id="JACRDE010000054">
    <property type="protein sequence ID" value="MBI5248230.1"/>
    <property type="molecule type" value="Genomic_DNA"/>
</dbReference>
<evidence type="ECO:0000256" key="3">
    <source>
        <dbReference type="ARBA" id="ARBA00022692"/>
    </source>
</evidence>